<reference evidence="2 3" key="1">
    <citation type="journal article" date="2023" name="Cell">
        <title>Genetic manipulation of Patescibacteria provides mechanistic insights into microbial dark matter and the epibiotic lifestyle.</title>
        <authorList>
            <person name="Wang Y."/>
            <person name="Gallagher L.A."/>
            <person name="Andrade P.A."/>
            <person name="Liu A."/>
            <person name="Humphreys I.R."/>
            <person name="Turkarslan S."/>
            <person name="Cutler K.J."/>
            <person name="Arrieta-Ortiz M.L."/>
            <person name="Li Y."/>
            <person name="Radey M.C."/>
            <person name="McLean J.S."/>
            <person name="Cong Q."/>
            <person name="Baker D."/>
            <person name="Baliga N.S."/>
            <person name="Peterson S.B."/>
            <person name="Mougous J.D."/>
        </authorList>
    </citation>
    <scope>NUCLEOTIDE SEQUENCE [LARGE SCALE GENOMIC DNA]</scope>
    <source>
        <strain evidence="2 3">ML1</strain>
    </source>
</reference>
<gene>
    <name evidence="2" type="ORF">SEML1_0578</name>
</gene>
<feature type="compositionally biased region" description="Basic and acidic residues" evidence="1">
    <location>
        <begin position="111"/>
        <end position="129"/>
    </location>
</feature>
<evidence type="ECO:0000313" key="2">
    <source>
        <dbReference type="EMBL" id="WIO46197.1"/>
    </source>
</evidence>
<sequence length="196" mass="22581">MKQNFEKMETKKRPRVNPRVAVNMGKCAACPLVNLCQAARLKRPDIVNDDNCQAVVEHMESDLGGGEYLPSTKEQFSDNSRNMVFATDLHRVPSQKQNIEKQKQLERIAAEKKRRAEQQRDLQLKRQREQQANVRARQKMHQNKLQQEKARSVKRNQSRGKENSFLGEMVRVLVEPFCRTLGKRATQAAGVVAKRS</sequence>
<name>A0ABY8WVU3_9BACT</name>
<evidence type="ECO:0000313" key="3">
    <source>
        <dbReference type="Proteomes" id="UP001177295"/>
    </source>
</evidence>
<dbReference type="Proteomes" id="UP001177295">
    <property type="component" value="Chromosome"/>
</dbReference>
<organism evidence="2 3">
    <name type="scientific">Candidatus Southlakia epibionticum</name>
    <dbReference type="NCBI Taxonomy" id="3043284"/>
    <lineage>
        <taxon>Bacteria</taxon>
        <taxon>Candidatus Saccharimonadota</taxon>
        <taxon>Candidatus Saccharimonadia</taxon>
        <taxon>Candidatus Saccharimonadales</taxon>
        <taxon>Candidatus Saccharimonadaceae</taxon>
        <taxon>Candidatus Southlakia</taxon>
    </lineage>
</organism>
<dbReference type="RefSeq" id="WP_376753738.1">
    <property type="nucleotide sequence ID" value="NZ_CP124550.1"/>
</dbReference>
<accession>A0ABY8WVU3</accession>
<evidence type="ECO:0000256" key="1">
    <source>
        <dbReference type="SAM" id="MobiDB-lite"/>
    </source>
</evidence>
<dbReference type="EMBL" id="CP124550">
    <property type="protein sequence ID" value="WIO46197.1"/>
    <property type="molecule type" value="Genomic_DNA"/>
</dbReference>
<protein>
    <recommendedName>
        <fullName evidence="4">4Fe-4S Wbl-type domain-containing protein</fullName>
    </recommendedName>
</protein>
<evidence type="ECO:0008006" key="4">
    <source>
        <dbReference type="Google" id="ProtNLM"/>
    </source>
</evidence>
<feature type="region of interest" description="Disordered" evidence="1">
    <location>
        <begin position="111"/>
        <end position="162"/>
    </location>
</feature>
<keyword evidence="3" id="KW-1185">Reference proteome</keyword>
<proteinExistence type="predicted"/>